<evidence type="ECO:0008006" key="3">
    <source>
        <dbReference type="Google" id="ProtNLM"/>
    </source>
</evidence>
<name>A0A9D1HSY1_9FIRM</name>
<reference evidence="1" key="1">
    <citation type="submission" date="2020-10" db="EMBL/GenBank/DDBJ databases">
        <authorList>
            <person name="Gilroy R."/>
        </authorList>
    </citation>
    <scope>NUCLEOTIDE SEQUENCE</scope>
    <source>
        <strain evidence="1">1063</strain>
    </source>
</reference>
<organism evidence="1 2">
    <name type="scientific">Candidatus Limadaptatus stercorigallinarum</name>
    <dbReference type="NCBI Taxonomy" id="2840845"/>
    <lineage>
        <taxon>Bacteria</taxon>
        <taxon>Bacillati</taxon>
        <taxon>Bacillota</taxon>
        <taxon>Clostridia</taxon>
        <taxon>Eubacteriales</taxon>
        <taxon>Candidatus Limadaptatus</taxon>
    </lineage>
</organism>
<evidence type="ECO:0000313" key="1">
    <source>
        <dbReference type="EMBL" id="HIU21737.1"/>
    </source>
</evidence>
<gene>
    <name evidence="1" type="ORF">IAD51_05865</name>
</gene>
<dbReference type="InterPro" id="IPR036527">
    <property type="entry name" value="SCP2_sterol-bd_dom_sf"/>
</dbReference>
<sequence>MDNVTRAKINLFAVLRNIEDLCTMDPVSADLIKDVDLGVEFNVPEVGAAVLTFKGGKCKFTRGKGKSALKLYFTSPEHFNNLIAPPVDPKTGKPKMVIPIFYNVFKVGFLLNTFTKLADRLSYYLQPAPDKKEELLKDPAYFEANTILTAYTAFYAMSEIANSDFVGKAIARRMPDGVIACSVGGTDLAVNIAVKNHKFVTNKGKVKEPRATMVFGDLQFAHDLLNGKSSSFTGMGTGQFQISGYVEMLEQMAKLLTQVSYYLA</sequence>
<accession>A0A9D1HSY1</accession>
<dbReference type="EMBL" id="DVMN01000105">
    <property type="protein sequence ID" value="HIU21737.1"/>
    <property type="molecule type" value="Genomic_DNA"/>
</dbReference>
<comment type="caution">
    <text evidence="1">The sequence shown here is derived from an EMBL/GenBank/DDBJ whole genome shotgun (WGS) entry which is preliminary data.</text>
</comment>
<dbReference type="AlphaFoldDB" id="A0A9D1HSY1"/>
<protein>
    <recommendedName>
        <fullName evidence="3">SCP2 domain-containing protein</fullName>
    </recommendedName>
</protein>
<proteinExistence type="predicted"/>
<dbReference type="Proteomes" id="UP000824088">
    <property type="component" value="Unassembled WGS sequence"/>
</dbReference>
<dbReference type="SUPFAM" id="SSF55718">
    <property type="entry name" value="SCP-like"/>
    <property type="match status" value="1"/>
</dbReference>
<reference evidence="1" key="2">
    <citation type="journal article" date="2021" name="PeerJ">
        <title>Extensive microbial diversity within the chicken gut microbiome revealed by metagenomics and culture.</title>
        <authorList>
            <person name="Gilroy R."/>
            <person name="Ravi A."/>
            <person name="Getino M."/>
            <person name="Pursley I."/>
            <person name="Horton D.L."/>
            <person name="Alikhan N.F."/>
            <person name="Baker D."/>
            <person name="Gharbi K."/>
            <person name="Hall N."/>
            <person name="Watson M."/>
            <person name="Adriaenssens E.M."/>
            <person name="Foster-Nyarko E."/>
            <person name="Jarju S."/>
            <person name="Secka A."/>
            <person name="Antonio M."/>
            <person name="Oren A."/>
            <person name="Chaudhuri R.R."/>
            <person name="La Ragione R."/>
            <person name="Hildebrand F."/>
            <person name="Pallen M.J."/>
        </authorList>
    </citation>
    <scope>NUCLEOTIDE SEQUENCE</scope>
    <source>
        <strain evidence="1">1063</strain>
    </source>
</reference>
<evidence type="ECO:0000313" key="2">
    <source>
        <dbReference type="Proteomes" id="UP000824088"/>
    </source>
</evidence>